<feature type="transmembrane region" description="Helical" evidence="8">
    <location>
        <begin position="203"/>
        <end position="224"/>
    </location>
</feature>
<feature type="transmembrane region" description="Helical" evidence="8">
    <location>
        <begin position="12"/>
        <end position="31"/>
    </location>
</feature>
<feature type="transmembrane region" description="Helical" evidence="8">
    <location>
        <begin position="300"/>
        <end position="319"/>
    </location>
</feature>
<keyword evidence="4" id="KW-1003">Cell membrane</keyword>
<name>A0A561R244_9HYPH</name>
<keyword evidence="10" id="KW-1185">Reference proteome</keyword>
<evidence type="ECO:0000256" key="4">
    <source>
        <dbReference type="ARBA" id="ARBA00022475"/>
    </source>
</evidence>
<feature type="transmembrane region" description="Helical" evidence="8">
    <location>
        <begin position="107"/>
        <end position="128"/>
    </location>
</feature>
<dbReference type="GO" id="GO:0005886">
    <property type="term" value="C:plasma membrane"/>
    <property type="evidence" value="ECO:0007669"/>
    <property type="project" value="UniProtKB-SubCell"/>
</dbReference>
<feature type="transmembrane region" description="Helical" evidence="8">
    <location>
        <begin position="134"/>
        <end position="158"/>
    </location>
</feature>
<evidence type="ECO:0000256" key="1">
    <source>
        <dbReference type="ARBA" id="ARBA00004651"/>
    </source>
</evidence>
<dbReference type="GO" id="GO:0055085">
    <property type="term" value="P:transmembrane transport"/>
    <property type="evidence" value="ECO:0007669"/>
    <property type="project" value="InterPro"/>
</dbReference>
<protein>
    <recommendedName>
        <fullName evidence="11">Transporter</fullName>
    </recommendedName>
</protein>
<gene>
    <name evidence="9" type="ORF">FHW37_102319</name>
</gene>
<keyword evidence="5 8" id="KW-0812">Transmembrane</keyword>
<keyword evidence="6 8" id="KW-1133">Transmembrane helix</keyword>
<keyword evidence="7 8" id="KW-0472">Membrane</keyword>
<dbReference type="Gene3D" id="1.20.1530.20">
    <property type="match status" value="1"/>
</dbReference>
<dbReference type="PANTHER" id="PTHR36838">
    <property type="entry name" value="AUXIN EFFLUX CARRIER FAMILY PROTEIN"/>
    <property type="match status" value="1"/>
</dbReference>
<evidence type="ECO:0000313" key="9">
    <source>
        <dbReference type="EMBL" id="TWF56681.1"/>
    </source>
</evidence>
<evidence type="ECO:0008006" key="11">
    <source>
        <dbReference type="Google" id="ProtNLM"/>
    </source>
</evidence>
<sequence>MTFQIQSFRMLTNLLIVLPIFALILTGWIARKSGALGPNATREVNRLVVYLALPALLFDIMANADPAQIWEPGFILAFTGGCAVIFGGTLWWRLAKGRHLADASIDALNASYANTGFVGFPLVAAIVGKTGLGPTLIATILTVCVLFAIAIILIEGGLQQEARRRDIAIKTFRSLAKNPLLIAPVLGALVMVSGFPLPAPVHAFLKLLGGAASPCALIALGLFLAGTSSGEAKQRLSTAGILVALKLVAQPIVTWVIAAYLLQLPPASTHVAVLLAALPTGTGPFMLAEFYNREASLTGRVVLASTILSIVTISVYLAVVGA</sequence>
<accession>A0A561R244</accession>
<comment type="similarity">
    <text evidence="2">Belongs to the auxin efflux carrier (TC 2.A.69) family.</text>
</comment>
<comment type="subcellular location">
    <subcellularLocation>
        <location evidence="1">Cell membrane</location>
        <topology evidence="1">Multi-pass membrane protein</topology>
    </subcellularLocation>
</comment>
<dbReference type="Proteomes" id="UP000320653">
    <property type="component" value="Unassembled WGS sequence"/>
</dbReference>
<organism evidence="9 10">
    <name type="scientific">Neorhizobium alkalisoli</name>
    <dbReference type="NCBI Taxonomy" id="528178"/>
    <lineage>
        <taxon>Bacteria</taxon>
        <taxon>Pseudomonadati</taxon>
        <taxon>Pseudomonadota</taxon>
        <taxon>Alphaproteobacteria</taxon>
        <taxon>Hyphomicrobiales</taxon>
        <taxon>Rhizobiaceae</taxon>
        <taxon>Rhizobium/Agrobacterium group</taxon>
        <taxon>Neorhizobium</taxon>
    </lineage>
</organism>
<dbReference type="PANTHER" id="PTHR36838:SF3">
    <property type="entry name" value="TRANSPORTER AUXIN EFFLUX CARRIER EC FAMILY"/>
    <property type="match status" value="1"/>
</dbReference>
<evidence type="ECO:0000313" key="10">
    <source>
        <dbReference type="Proteomes" id="UP000320653"/>
    </source>
</evidence>
<keyword evidence="3" id="KW-0813">Transport</keyword>
<feature type="transmembrane region" description="Helical" evidence="8">
    <location>
        <begin position="179"/>
        <end position="197"/>
    </location>
</feature>
<comment type="caution">
    <text evidence="9">The sequence shown here is derived from an EMBL/GenBank/DDBJ whole genome shotgun (WGS) entry which is preliminary data.</text>
</comment>
<evidence type="ECO:0000256" key="2">
    <source>
        <dbReference type="ARBA" id="ARBA00010145"/>
    </source>
</evidence>
<evidence type="ECO:0000256" key="8">
    <source>
        <dbReference type="SAM" id="Phobius"/>
    </source>
</evidence>
<dbReference type="Pfam" id="PF03547">
    <property type="entry name" value="Mem_trans"/>
    <property type="match status" value="1"/>
</dbReference>
<evidence type="ECO:0000256" key="6">
    <source>
        <dbReference type="ARBA" id="ARBA00022989"/>
    </source>
</evidence>
<evidence type="ECO:0000256" key="5">
    <source>
        <dbReference type="ARBA" id="ARBA00022692"/>
    </source>
</evidence>
<dbReference type="InterPro" id="IPR038770">
    <property type="entry name" value="Na+/solute_symporter_sf"/>
</dbReference>
<evidence type="ECO:0000256" key="3">
    <source>
        <dbReference type="ARBA" id="ARBA00022448"/>
    </source>
</evidence>
<feature type="transmembrane region" description="Helical" evidence="8">
    <location>
        <begin position="236"/>
        <end position="261"/>
    </location>
</feature>
<dbReference type="InterPro" id="IPR004776">
    <property type="entry name" value="Mem_transp_PIN-like"/>
</dbReference>
<dbReference type="EMBL" id="VIWP01000002">
    <property type="protein sequence ID" value="TWF56681.1"/>
    <property type="molecule type" value="Genomic_DNA"/>
</dbReference>
<evidence type="ECO:0000256" key="7">
    <source>
        <dbReference type="ARBA" id="ARBA00023136"/>
    </source>
</evidence>
<feature type="transmembrane region" description="Helical" evidence="8">
    <location>
        <begin position="74"/>
        <end position="95"/>
    </location>
</feature>
<feature type="transmembrane region" description="Helical" evidence="8">
    <location>
        <begin position="267"/>
        <end position="288"/>
    </location>
</feature>
<dbReference type="AlphaFoldDB" id="A0A561R244"/>
<proteinExistence type="inferred from homology"/>
<reference evidence="9 10" key="1">
    <citation type="submission" date="2019-06" db="EMBL/GenBank/DDBJ databases">
        <title>Sorghum-associated microbial communities from plants grown in Nebraska, USA.</title>
        <authorList>
            <person name="Schachtman D."/>
        </authorList>
    </citation>
    <scope>NUCLEOTIDE SEQUENCE [LARGE SCALE GENOMIC DNA]</scope>
    <source>
        <strain evidence="9 10">1225</strain>
    </source>
</reference>